<organism evidence="2 3">
    <name type="scientific">Engystomops pustulosus</name>
    <name type="common">Tungara frog</name>
    <name type="synonym">Physalaemus pustulosus</name>
    <dbReference type="NCBI Taxonomy" id="76066"/>
    <lineage>
        <taxon>Eukaryota</taxon>
        <taxon>Metazoa</taxon>
        <taxon>Chordata</taxon>
        <taxon>Craniata</taxon>
        <taxon>Vertebrata</taxon>
        <taxon>Euteleostomi</taxon>
        <taxon>Amphibia</taxon>
        <taxon>Batrachia</taxon>
        <taxon>Anura</taxon>
        <taxon>Neobatrachia</taxon>
        <taxon>Hyloidea</taxon>
        <taxon>Leptodactylidae</taxon>
        <taxon>Leiuperinae</taxon>
        <taxon>Engystomops</taxon>
    </lineage>
</organism>
<feature type="region of interest" description="Disordered" evidence="1">
    <location>
        <begin position="17"/>
        <end position="70"/>
    </location>
</feature>
<dbReference type="Proteomes" id="UP000824782">
    <property type="component" value="Unassembled WGS sequence"/>
</dbReference>
<evidence type="ECO:0000256" key="1">
    <source>
        <dbReference type="SAM" id="MobiDB-lite"/>
    </source>
</evidence>
<sequence>MADHCILYQRPALMASSSPIQNPASHMQQNQEHLSDGADISLQKDCGHNPKSNTAELDNQDSAVPVTDSADNSVSAEMSVVIAANICDITDPCVDTSVQGRTYRGCRGCGRTRAQEV</sequence>
<dbReference type="AlphaFoldDB" id="A0AAV6ZAW0"/>
<dbReference type="EMBL" id="WNYA01000997">
    <property type="protein sequence ID" value="KAG8546639.1"/>
    <property type="molecule type" value="Genomic_DNA"/>
</dbReference>
<keyword evidence="3" id="KW-1185">Reference proteome</keyword>
<proteinExistence type="predicted"/>
<comment type="caution">
    <text evidence="2">The sequence shown here is derived from an EMBL/GenBank/DDBJ whole genome shotgun (WGS) entry which is preliminary data.</text>
</comment>
<feature type="compositionally biased region" description="Polar residues" evidence="1">
    <location>
        <begin position="50"/>
        <end position="62"/>
    </location>
</feature>
<evidence type="ECO:0000313" key="3">
    <source>
        <dbReference type="Proteomes" id="UP000824782"/>
    </source>
</evidence>
<name>A0AAV6ZAW0_ENGPU</name>
<gene>
    <name evidence="2" type="ORF">GDO81_030163</name>
</gene>
<protein>
    <submittedName>
        <fullName evidence="2">Uncharacterized protein</fullName>
    </submittedName>
</protein>
<evidence type="ECO:0000313" key="2">
    <source>
        <dbReference type="EMBL" id="KAG8546639.1"/>
    </source>
</evidence>
<reference evidence="2" key="1">
    <citation type="thesis" date="2020" institute="ProQuest LLC" country="789 East Eisenhower Parkway, Ann Arbor, MI, USA">
        <title>Comparative Genomics and Chromosome Evolution.</title>
        <authorList>
            <person name="Mudd A.B."/>
        </authorList>
    </citation>
    <scope>NUCLEOTIDE SEQUENCE</scope>
    <source>
        <strain evidence="2">237g6f4</strain>
        <tissue evidence="2">Blood</tissue>
    </source>
</reference>
<accession>A0AAV6ZAW0</accession>
<feature type="compositionally biased region" description="Polar residues" evidence="1">
    <location>
        <begin position="17"/>
        <end position="32"/>
    </location>
</feature>